<reference evidence="1 2" key="1">
    <citation type="submission" date="2018-08" db="EMBL/GenBank/DDBJ databases">
        <title>Genome and evolution of the arbuscular mycorrhizal fungus Diversispora epigaea (formerly Glomus versiforme) and its bacterial endosymbionts.</title>
        <authorList>
            <person name="Sun X."/>
            <person name="Fei Z."/>
            <person name="Harrison M."/>
        </authorList>
    </citation>
    <scope>NUCLEOTIDE SEQUENCE [LARGE SCALE GENOMIC DNA]</scope>
    <source>
        <strain evidence="1 2">IT104</strain>
    </source>
</reference>
<keyword evidence="2" id="KW-1185">Reference proteome</keyword>
<accession>A0A397IK35</accession>
<organism evidence="1 2">
    <name type="scientific">Diversispora epigaea</name>
    <dbReference type="NCBI Taxonomy" id="1348612"/>
    <lineage>
        <taxon>Eukaryota</taxon>
        <taxon>Fungi</taxon>
        <taxon>Fungi incertae sedis</taxon>
        <taxon>Mucoromycota</taxon>
        <taxon>Glomeromycotina</taxon>
        <taxon>Glomeromycetes</taxon>
        <taxon>Diversisporales</taxon>
        <taxon>Diversisporaceae</taxon>
        <taxon>Diversispora</taxon>
    </lineage>
</organism>
<gene>
    <name evidence="1" type="ORF">Glove_199g124</name>
</gene>
<comment type="caution">
    <text evidence="1">The sequence shown here is derived from an EMBL/GenBank/DDBJ whole genome shotgun (WGS) entry which is preliminary data.</text>
</comment>
<protein>
    <submittedName>
        <fullName evidence="1">Uncharacterized protein</fullName>
    </submittedName>
</protein>
<dbReference type="AlphaFoldDB" id="A0A397IK35"/>
<dbReference type="Proteomes" id="UP000266861">
    <property type="component" value="Unassembled WGS sequence"/>
</dbReference>
<name>A0A397IK35_9GLOM</name>
<evidence type="ECO:0000313" key="2">
    <source>
        <dbReference type="Proteomes" id="UP000266861"/>
    </source>
</evidence>
<proteinExistence type="predicted"/>
<dbReference type="EMBL" id="PQFF01000187">
    <property type="protein sequence ID" value="RHZ76255.1"/>
    <property type="molecule type" value="Genomic_DNA"/>
</dbReference>
<sequence length="134" mass="15608">MSSQDDINQNWQKIENDVKAKLIKFLQSDEESISLDINNTIEPRGPGFYPMFSHDITLMHGIVFYAVYKMSSQDDINQNWQKIENDVKAKLIKFLQSDEESISLDINNTIEYAFYLYYLKKLALTSGPQITTRD</sequence>
<evidence type="ECO:0000313" key="1">
    <source>
        <dbReference type="EMBL" id="RHZ76255.1"/>
    </source>
</evidence>